<evidence type="ECO:0000256" key="1">
    <source>
        <dbReference type="SAM" id="MobiDB-lite"/>
    </source>
</evidence>
<proteinExistence type="predicted"/>
<evidence type="ECO:0000313" key="2">
    <source>
        <dbReference type="EMBL" id="GMF50316.1"/>
    </source>
</evidence>
<sequence>MISQSNVATIRQAVIAQLFGPNIRSIWEASIASVQLPRHQTKELSEKKQKSLAAKYFSIPQKYLDYYPADPEAILNAPEIADEDAGRSTTDRPIAKRRPGRPKKKKTNLKASQPSILQFFAAKSKPTST</sequence>
<dbReference type="Proteomes" id="UP001165121">
    <property type="component" value="Unassembled WGS sequence"/>
</dbReference>
<evidence type="ECO:0000313" key="3">
    <source>
        <dbReference type="Proteomes" id="UP001165121"/>
    </source>
</evidence>
<feature type="region of interest" description="Disordered" evidence="1">
    <location>
        <begin position="77"/>
        <end position="112"/>
    </location>
</feature>
<comment type="caution">
    <text evidence="2">The sequence shown here is derived from an EMBL/GenBank/DDBJ whole genome shotgun (WGS) entry which is preliminary data.</text>
</comment>
<protein>
    <submittedName>
        <fullName evidence="2">Unnamed protein product</fullName>
    </submittedName>
</protein>
<gene>
    <name evidence="2" type="ORF">Pfra01_002005700</name>
</gene>
<feature type="compositionally biased region" description="Basic residues" evidence="1">
    <location>
        <begin position="95"/>
        <end position="108"/>
    </location>
</feature>
<dbReference type="EMBL" id="BSXT01002675">
    <property type="protein sequence ID" value="GMF50316.1"/>
    <property type="molecule type" value="Genomic_DNA"/>
</dbReference>
<feature type="compositionally biased region" description="Basic and acidic residues" evidence="1">
    <location>
        <begin position="84"/>
        <end position="94"/>
    </location>
</feature>
<organism evidence="2 3">
    <name type="scientific">Phytophthora fragariaefolia</name>
    <dbReference type="NCBI Taxonomy" id="1490495"/>
    <lineage>
        <taxon>Eukaryota</taxon>
        <taxon>Sar</taxon>
        <taxon>Stramenopiles</taxon>
        <taxon>Oomycota</taxon>
        <taxon>Peronosporomycetes</taxon>
        <taxon>Peronosporales</taxon>
        <taxon>Peronosporaceae</taxon>
        <taxon>Phytophthora</taxon>
    </lineage>
</organism>
<dbReference type="AlphaFoldDB" id="A0A9W6XYM3"/>
<dbReference type="OrthoDB" id="127991at2759"/>
<name>A0A9W6XYM3_9STRA</name>
<accession>A0A9W6XYM3</accession>
<reference evidence="2" key="1">
    <citation type="submission" date="2023-04" db="EMBL/GenBank/DDBJ databases">
        <title>Phytophthora fragariaefolia NBRC 109709.</title>
        <authorList>
            <person name="Ichikawa N."/>
            <person name="Sato H."/>
            <person name="Tonouchi N."/>
        </authorList>
    </citation>
    <scope>NUCLEOTIDE SEQUENCE</scope>
    <source>
        <strain evidence="2">NBRC 109709</strain>
    </source>
</reference>
<keyword evidence="3" id="KW-1185">Reference proteome</keyword>